<accession>A0ABS2BW45</accession>
<name>A0ABS2BW45_9PSED</name>
<dbReference type="InterPro" id="IPR001789">
    <property type="entry name" value="Sig_transdc_resp-reg_receiver"/>
</dbReference>
<keyword evidence="10" id="KW-1185">Reference proteome</keyword>
<dbReference type="InterPro" id="IPR013767">
    <property type="entry name" value="PAS_fold"/>
</dbReference>
<dbReference type="Pfam" id="PF00072">
    <property type="entry name" value="Response_reg"/>
    <property type="match status" value="1"/>
</dbReference>
<dbReference type="PRINTS" id="PR00038">
    <property type="entry name" value="HTHLUXR"/>
</dbReference>
<protein>
    <submittedName>
        <fullName evidence="9">Response regulator</fullName>
    </submittedName>
</protein>
<evidence type="ECO:0000256" key="4">
    <source>
        <dbReference type="ARBA" id="ARBA00023163"/>
    </source>
</evidence>
<dbReference type="Gene3D" id="3.40.50.2300">
    <property type="match status" value="1"/>
</dbReference>
<dbReference type="PANTHER" id="PTHR43214:SF41">
    <property type="entry name" value="NITRATE_NITRITE RESPONSE REGULATOR PROTEIN NARP"/>
    <property type="match status" value="1"/>
</dbReference>
<evidence type="ECO:0000256" key="5">
    <source>
        <dbReference type="PROSITE-ProRule" id="PRU00169"/>
    </source>
</evidence>
<evidence type="ECO:0000259" key="6">
    <source>
        <dbReference type="PROSITE" id="PS50043"/>
    </source>
</evidence>
<dbReference type="InterPro" id="IPR035965">
    <property type="entry name" value="PAS-like_dom_sf"/>
</dbReference>
<feature type="modified residue" description="4-aspartylphosphate" evidence="5">
    <location>
        <position position="53"/>
    </location>
</feature>
<keyword evidence="3" id="KW-0238">DNA-binding</keyword>
<dbReference type="InterPro" id="IPR016032">
    <property type="entry name" value="Sig_transdc_resp-reg_C-effctor"/>
</dbReference>
<reference evidence="9 10" key="1">
    <citation type="submission" date="2020-08" db="EMBL/GenBank/DDBJ databases">
        <title>Description of novel Pseudomonas species.</title>
        <authorList>
            <person name="Duman M."/>
            <person name="Mulet M."/>
            <person name="Altun S."/>
            <person name="Saticioglu I.B."/>
            <person name="Lalucat J."/>
            <person name="Garcia-Valdes E."/>
        </authorList>
    </citation>
    <scope>NUCLEOTIDE SEQUENCE [LARGE SCALE GENOMIC DNA]</scope>
    <source>
        <strain evidence="9 10">P66</strain>
    </source>
</reference>
<dbReference type="Proteomes" id="UP000745663">
    <property type="component" value="Unassembled WGS sequence"/>
</dbReference>
<dbReference type="SMART" id="SM00448">
    <property type="entry name" value="REC"/>
    <property type="match status" value="1"/>
</dbReference>
<evidence type="ECO:0000256" key="2">
    <source>
        <dbReference type="ARBA" id="ARBA00023015"/>
    </source>
</evidence>
<dbReference type="PROSITE" id="PS00622">
    <property type="entry name" value="HTH_LUXR_1"/>
    <property type="match status" value="1"/>
</dbReference>
<dbReference type="CDD" id="cd17535">
    <property type="entry name" value="REC_NarL-like"/>
    <property type="match status" value="1"/>
</dbReference>
<dbReference type="NCBIfam" id="TIGR00229">
    <property type="entry name" value="sensory_box"/>
    <property type="match status" value="1"/>
</dbReference>
<dbReference type="PROSITE" id="PS50043">
    <property type="entry name" value="HTH_LUXR_2"/>
    <property type="match status" value="1"/>
</dbReference>
<dbReference type="InterPro" id="IPR000700">
    <property type="entry name" value="PAS-assoc_C"/>
</dbReference>
<dbReference type="InterPro" id="IPR058245">
    <property type="entry name" value="NreC/VraR/RcsB-like_REC"/>
</dbReference>
<dbReference type="PROSITE" id="PS50110">
    <property type="entry name" value="RESPONSE_REGULATORY"/>
    <property type="match status" value="1"/>
</dbReference>
<evidence type="ECO:0000259" key="8">
    <source>
        <dbReference type="PROSITE" id="PS50113"/>
    </source>
</evidence>
<dbReference type="PROSITE" id="PS50113">
    <property type="entry name" value="PAC"/>
    <property type="match status" value="1"/>
</dbReference>
<keyword evidence="4" id="KW-0804">Transcription</keyword>
<dbReference type="SMART" id="SM00091">
    <property type="entry name" value="PAS"/>
    <property type="match status" value="1"/>
</dbReference>
<dbReference type="InterPro" id="IPR039420">
    <property type="entry name" value="WalR-like"/>
</dbReference>
<dbReference type="RefSeq" id="WP_203584156.1">
    <property type="nucleotide sequence ID" value="NZ_JACOPV010000003.1"/>
</dbReference>
<keyword evidence="1 5" id="KW-0597">Phosphoprotein</keyword>
<sequence length="551" mass="60496">MAKVLIVDPYPLSSLGSETLLSQAGHRVVALADNGLDALELVRTAVPDLVVLDLDIPRLGGLDVIKRIAARKSSTVILVLTALPADVYEHLCITAGASDFVSKSDTLESFADAVKKVLAGKTCFHASALRQDPGSATPTEQLTAREVTVLHYLADGYRVKQIAGELAISDRTVSTYKTRLLEKTGTHSLVELLHVATQRGFLEGRADSDKNAVVSDQASALQFNALLDQIPFPICLRAADARILAANQAFLDYLGLTRHAVLDAKQCDIGVIDTEHLQFARETFNTAVAKQIPYMMVIAVRLHGERRVLKHSGYPVIDQGGELIGMLCTSIDIGEEQAQIEALREQLAYLAFVRDRRSTYLIEHADSLGRYLSNARSVVDGNERINALFDRMDESVQWLCEMVHLETGQIKLSPFSHNLNTLTRQTLQQLPSNDMPAHDFTSAHSNPWGWIDPKAYSSLIKALYLHLKHRGANLVSIRAESFEKDAGYIEWHLQVTASMTAAESLTAPVIYLSLASELSSLFEADLQITSDNEHAFEAQLRLTVPVATAAH</sequence>
<dbReference type="EMBL" id="JACOPV010000003">
    <property type="protein sequence ID" value="MBM5457206.1"/>
    <property type="molecule type" value="Genomic_DNA"/>
</dbReference>
<dbReference type="InterPro" id="IPR011006">
    <property type="entry name" value="CheY-like_superfamily"/>
</dbReference>
<feature type="domain" description="PAC" evidence="8">
    <location>
        <begin position="290"/>
        <end position="345"/>
    </location>
</feature>
<dbReference type="SMART" id="SM00421">
    <property type="entry name" value="HTH_LUXR"/>
    <property type="match status" value="1"/>
</dbReference>
<feature type="domain" description="HTH luxR-type" evidence="6">
    <location>
        <begin position="135"/>
        <end position="200"/>
    </location>
</feature>
<comment type="caution">
    <text evidence="9">The sequence shown here is derived from an EMBL/GenBank/DDBJ whole genome shotgun (WGS) entry which is preliminary data.</text>
</comment>
<evidence type="ECO:0000259" key="7">
    <source>
        <dbReference type="PROSITE" id="PS50110"/>
    </source>
</evidence>
<dbReference type="Gene3D" id="3.30.450.20">
    <property type="entry name" value="PAS domain"/>
    <property type="match status" value="1"/>
</dbReference>
<evidence type="ECO:0000313" key="10">
    <source>
        <dbReference type="Proteomes" id="UP000745663"/>
    </source>
</evidence>
<dbReference type="InterPro" id="IPR000014">
    <property type="entry name" value="PAS"/>
</dbReference>
<dbReference type="Pfam" id="PF00196">
    <property type="entry name" value="GerE"/>
    <property type="match status" value="1"/>
</dbReference>
<evidence type="ECO:0000313" key="9">
    <source>
        <dbReference type="EMBL" id="MBM5457206.1"/>
    </source>
</evidence>
<dbReference type="SUPFAM" id="SSF55785">
    <property type="entry name" value="PYP-like sensor domain (PAS domain)"/>
    <property type="match status" value="1"/>
</dbReference>
<feature type="domain" description="Response regulatory" evidence="7">
    <location>
        <begin position="3"/>
        <end position="118"/>
    </location>
</feature>
<dbReference type="SUPFAM" id="SSF46894">
    <property type="entry name" value="C-terminal effector domain of the bipartite response regulators"/>
    <property type="match status" value="1"/>
</dbReference>
<evidence type="ECO:0000256" key="3">
    <source>
        <dbReference type="ARBA" id="ARBA00023125"/>
    </source>
</evidence>
<dbReference type="SUPFAM" id="SSF52172">
    <property type="entry name" value="CheY-like"/>
    <property type="match status" value="1"/>
</dbReference>
<organism evidence="9 10">
    <name type="scientific">Pseudomonas arcuscaelestis</name>
    <dbReference type="NCBI Taxonomy" id="2710591"/>
    <lineage>
        <taxon>Bacteria</taxon>
        <taxon>Pseudomonadati</taxon>
        <taxon>Pseudomonadota</taxon>
        <taxon>Gammaproteobacteria</taxon>
        <taxon>Pseudomonadales</taxon>
        <taxon>Pseudomonadaceae</taxon>
        <taxon>Pseudomonas</taxon>
    </lineage>
</organism>
<gene>
    <name evidence="9" type="ORF">H8F21_06430</name>
</gene>
<proteinExistence type="predicted"/>
<dbReference type="PANTHER" id="PTHR43214">
    <property type="entry name" value="TWO-COMPONENT RESPONSE REGULATOR"/>
    <property type="match status" value="1"/>
</dbReference>
<dbReference type="Pfam" id="PF00989">
    <property type="entry name" value="PAS"/>
    <property type="match status" value="1"/>
</dbReference>
<dbReference type="CDD" id="cd00130">
    <property type="entry name" value="PAS"/>
    <property type="match status" value="1"/>
</dbReference>
<dbReference type="CDD" id="cd06170">
    <property type="entry name" value="LuxR_C_like"/>
    <property type="match status" value="1"/>
</dbReference>
<keyword evidence="2" id="KW-0805">Transcription regulation</keyword>
<evidence type="ECO:0000256" key="1">
    <source>
        <dbReference type="ARBA" id="ARBA00022553"/>
    </source>
</evidence>
<dbReference type="InterPro" id="IPR000792">
    <property type="entry name" value="Tscrpt_reg_LuxR_C"/>
</dbReference>